<evidence type="ECO:0000313" key="3">
    <source>
        <dbReference type="EMBL" id="GGB35238.1"/>
    </source>
</evidence>
<gene>
    <name evidence="3" type="ORF">GCM10011505_15850</name>
</gene>
<keyword evidence="4" id="KW-1185">Reference proteome</keyword>
<feature type="transmembrane region" description="Helical" evidence="2">
    <location>
        <begin position="43"/>
        <end position="63"/>
    </location>
</feature>
<evidence type="ECO:0008006" key="5">
    <source>
        <dbReference type="Google" id="ProtNLM"/>
    </source>
</evidence>
<proteinExistence type="predicted"/>
<keyword evidence="2" id="KW-0812">Transmembrane</keyword>
<evidence type="ECO:0000313" key="4">
    <source>
        <dbReference type="Proteomes" id="UP000603352"/>
    </source>
</evidence>
<dbReference type="Proteomes" id="UP000603352">
    <property type="component" value="Unassembled WGS sequence"/>
</dbReference>
<comment type="caution">
    <text evidence="3">The sequence shown here is derived from an EMBL/GenBank/DDBJ whole genome shotgun (WGS) entry which is preliminary data.</text>
</comment>
<accession>A0ABQ1IE52</accession>
<dbReference type="Pfam" id="PF06835">
    <property type="entry name" value="LptC"/>
    <property type="match status" value="1"/>
</dbReference>
<dbReference type="NCBIfam" id="TIGR04409">
    <property type="entry name" value="LptC_YrbK"/>
    <property type="match status" value="1"/>
</dbReference>
<organism evidence="3 4">
    <name type="scientific">Tistrella bauzanensis</name>
    <dbReference type="NCBI Taxonomy" id="657419"/>
    <lineage>
        <taxon>Bacteria</taxon>
        <taxon>Pseudomonadati</taxon>
        <taxon>Pseudomonadota</taxon>
        <taxon>Alphaproteobacteria</taxon>
        <taxon>Geminicoccales</taxon>
        <taxon>Geminicoccaceae</taxon>
        <taxon>Tistrella</taxon>
    </lineage>
</organism>
<feature type="region of interest" description="Disordered" evidence="1">
    <location>
        <begin position="1"/>
        <end position="34"/>
    </location>
</feature>
<evidence type="ECO:0000256" key="1">
    <source>
        <dbReference type="SAM" id="MobiDB-lite"/>
    </source>
</evidence>
<sequence>MAGDDLRHTLPAPDPAQSRKTMTPPAAPAGPRRRSRYSRFVRLSRILLPALGGGLIVLVLVWSQLTGVGGDSRIGYSGIIRDDVDALRMIAPRFTGVDGEGKPFRVEADEATQPEVDSPEVTLKVIRADMTASDGTWLAIRAKSGTFNRDDERLELEGQVEVIAETGYAMQTEHVAADLDSGTIRGDHAVVAHGPVGTIDAAGFTVRREHETITFDGPVRVTGYPGVDR</sequence>
<dbReference type="RefSeq" id="WP_188576511.1">
    <property type="nucleotide sequence ID" value="NZ_BMDZ01000013.1"/>
</dbReference>
<dbReference type="InterPro" id="IPR026265">
    <property type="entry name" value="LptC"/>
</dbReference>
<protein>
    <recommendedName>
        <fullName evidence="5">LPS export ABC transporter periplasmic protein LptC</fullName>
    </recommendedName>
</protein>
<reference evidence="4" key="1">
    <citation type="journal article" date="2019" name="Int. J. Syst. Evol. Microbiol.">
        <title>The Global Catalogue of Microorganisms (GCM) 10K type strain sequencing project: providing services to taxonomists for standard genome sequencing and annotation.</title>
        <authorList>
            <consortium name="The Broad Institute Genomics Platform"/>
            <consortium name="The Broad Institute Genome Sequencing Center for Infectious Disease"/>
            <person name="Wu L."/>
            <person name="Ma J."/>
        </authorList>
    </citation>
    <scope>NUCLEOTIDE SEQUENCE [LARGE SCALE GENOMIC DNA]</scope>
    <source>
        <strain evidence="4">CGMCC 1.10188</strain>
    </source>
</reference>
<evidence type="ECO:0000256" key="2">
    <source>
        <dbReference type="SAM" id="Phobius"/>
    </source>
</evidence>
<dbReference type="Gene3D" id="2.60.450.10">
    <property type="entry name" value="Lipopolysaccharide (LPS) transport protein A like domain"/>
    <property type="match status" value="1"/>
</dbReference>
<name>A0ABQ1IE52_9PROT</name>
<keyword evidence="2" id="KW-1133">Transmembrane helix</keyword>
<keyword evidence="2" id="KW-0472">Membrane</keyword>
<dbReference type="InterPro" id="IPR010664">
    <property type="entry name" value="LipoPS_assembly_LptC-rel"/>
</dbReference>
<dbReference type="EMBL" id="BMDZ01000013">
    <property type="protein sequence ID" value="GGB35238.1"/>
    <property type="molecule type" value="Genomic_DNA"/>
</dbReference>